<dbReference type="Pfam" id="PF17920">
    <property type="entry name" value="TetR_C_16"/>
    <property type="match status" value="1"/>
</dbReference>
<protein>
    <recommendedName>
        <fullName evidence="3">HTH tetR-type domain-containing protein</fullName>
    </recommendedName>
</protein>
<gene>
    <name evidence="4" type="ORF">BL253_33345</name>
</gene>
<proteinExistence type="predicted"/>
<feature type="domain" description="HTH tetR-type" evidence="3">
    <location>
        <begin position="17"/>
        <end position="77"/>
    </location>
</feature>
<evidence type="ECO:0000259" key="3">
    <source>
        <dbReference type="PROSITE" id="PS50977"/>
    </source>
</evidence>
<dbReference type="Proteomes" id="UP000188929">
    <property type="component" value="Unassembled WGS sequence"/>
</dbReference>
<evidence type="ECO:0000313" key="4">
    <source>
        <dbReference type="EMBL" id="ONH23312.1"/>
    </source>
</evidence>
<dbReference type="InterPro" id="IPR041678">
    <property type="entry name" value="TetR_C_16"/>
</dbReference>
<comment type="caution">
    <text evidence="4">The sequence shown here is derived from an EMBL/GenBank/DDBJ whole genome shotgun (WGS) entry which is preliminary data.</text>
</comment>
<dbReference type="InterPro" id="IPR050109">
    <property type="entry name" value="HTH-type_TetR-like_transc_reg"/>
</dbReference>
<feature type="DNA-binding region" description="H-T-H motif" evidence="2">
    <location>
        <begin position="40"/>
        <end position="59"/>
    </location>
</feature>
<reference evidence="5" key="1">
    <citation type="submission" date="2016-10" db="EMBL/GenBank/DDBJ databases">
        <title>Frankia sp. NRRL B-16386 Genome sequencing.</title>
        <authorList>
            <person name="Ghodhbane-Gtari F."/>
            <person name="Swanson E."/>
            <person name="Gueddou A."/>
            <person name="Hezbri K."/>
            <person name="Ktari K."/>
            <person name="Nouioui I."/>
            <person name="Morris K."/>
            <person name="Simpson S."/>
            <person name="Abebe-Akele F."/>
            <person name="Thomas K."/>
            <person name="Gtari M."/>
            <person name="Tisa L.S."/>
        </authorList>
    </citation>
    <scope>NUCLEOTIDE SEQUENCE [LARGE SCALE GENOMIC DNA]</scope>
    <source>
        <strain evidence="5">NRRL B-16386</strain>
    </source>
</reference>
<evidence type="ECO:0000256" key="1">
    <source>
        <dbReference type="ARBA" id="ARBA00023125"/>
    </source>
</evidence>
<dbReference type="SUPFAM" id="SSF48498">
    <property type="entry name" value="Tetracyclin repressor-like, C-terminal domain"/>
    <property type="match status" value="1"/>
</dbReference>
<accession>A0A1V2I106</accession>
<dbReference type="Gene3D" id="1.10.357.10">
    <property type="entry name" value="Tetracycline Repressor, domain 2"/>
    <property type="match status" value="1"/>
</dbReference>
<dbReference type="EMBL" id="MOMC01000088">
    <property type="protein sequence ID" value="ONH23312.1"/>
    <property type="molecule type" value="Genomic_DNA"/>
</dbReference>
<dbReference type="InterPro" id="IPR009057">
    <property type="entry name" value="Homeodomain-like_sf"/>
</dbReference>
<dbReference type="AlphaFoldDB" id="A0A1V2I106"/>
<dbReference type="InterPro" id="IPR036271">
    <property type="entry name" value="Tet_transcr_reg_TetR-rel_C_sf"/>
</dbReference>
<dbReference type="SUPFAM" id="SSF46689">
    <property type="entry name" value="Homeodomain-like"/>
    <property type="match status" value="1"/>
</dbReference>
<dbReference type="PRINTS" id="PR00455">
    <property type="entry name" value="HTHTETR"/>
</dbReference>
<evidence type="ECO:0000313" key="5">
    <source>
        <dbReference type="Proteomes" id="UP000188929"/>
    </source>
</evidence>
<dbReference type="OrthoDB" id="3210235at2"/>
<evidence type="ECO:0000256" key="2">
    <source>
        <dbReference type="PROSITE-ProRule" id="PRU00335"/>
    </source>
</evidence>
<dbReference type="GO" id="GO:0003700">
    <property type="term" value="F:DNA-binding transcription factor activity"/>
    <property type="evidence" value="ECO:0007669"/>
    <property type="project" value="TreeGrafter"/>
</dbReference>
<dbReference type="Gene3D" id="1.10.10.60">
    <property type="entry name" value="Homeodomain-like"/>
    <property type="match status" value="1"/>
</dbReference>
<sequence>MPDEEGLRRVGRRPGQSEARAEILRAARMLFAERGFVGASIRSVAAEARVDPALVHHYFGTKEGLFRAALEMPIQPEELVEEIFAAGVERAPERLVRTFLRVWDGPETGPAMVSFLRTVLARQESSDLMREFLGATVVRIAASKLLGGVDPAEAEVRIGLVASQMLGLVVARRVLAVEPLASLPAEVLVATITPTITRYLLGELPGAHAVAENDPST</sequence>
<keyword evidence="5" id="KW-1185">Reference proteome</keyword>
<name>A0A1V2I106_9ACTN</name>
<keyword evidence="1 2" id="KW-0238">DNA-binding</keyword>
<dbReference type="PANTHER" id="PTHR30055:SF235">
    <property type="entry name" value="TRANSCRIPTIONAL REGULATORY PROTEIN"/>
    <property type="match status" value="1"/>
</dbReference>
<dbReference type="RefSeq" id="WP_076821666.1">
    <property type="nucleotide sequence ID" value="NZ_MOMC01000088.1"/>
</dbReference>
<dbReference type="GO" id="GO:0000976">
    <property type="term" value="F:transcription cis-regulatory region binding"/>
    <property type="evidence" value="ECO:0007669"/>
    <property type="project" value="TreeGrafter"/>
</dbReference>
<dbReference type="Pfam" id="PF00440">
    <property type="entry name" value="TetR_N"/>
    <property type="match status" value="1"/>
</dbReference>
<organism evidence="4 5">
    <name type="scientific">Pseudofrankia asymbiotica</name>
    <dbReference type="NCBI Taxonomy" id="1834516"/>
    <lineage>
        <taxon>Bacteria</taxon>
        <taxon>Bacillati</taxon>
        <taxon>Actinomycetota</taxon>
        <taxon>Actinomycetes</taxon>
        <taxon>Frankiales</taxon>
        <taxon>Frankiaceae</taxon>
        <taxon>Pseudofrankia</taxon>
    </lineage>
</organism>
<dbReference type="InterPro" id="IPR001647">
    <property type="entry name" value="HTH_TetR"/>
</dbReference>
<dbReference type="PROSITE" id="PS50977">
    <property type="entry name" value="HTH_TETR_2"/>
    <property type="match status" value="1"/>
</dbReference>
<dbReference type="PANTHER" id="PTHR30055">
    <property type="entry name" value="HTH-TYPE TRANSCRIPTIONAL REGULATOR RUTR"/>
    <property type="match status" value="1"/>
</dbReference>